<feature type="region of interest" description="Disordered" evidence="6">
    <location>
        <begin position="141"/>
        <end position="165"/>
    </location>
</feature>
<evidence type="ECO:0000256" key="1">
    <source>
        <dbReference type="ARBA" id="ARBA00006347"/>
    </source>
</evidence>
<dbReference type="OrthoDB" id="71336at2759"/>
<feature type="domain" description="Thioredoxin" evidence="8">
    <location>
        <begin position="271"/>
        <end position="400"/>
    </location>
</feature>
<evidence type="ECO:0000259" key="8">
    <source>
        <dbReference type="PROSITE" id="PS51352"/>
    </source>
</evidence>
<evidence type="ECO:0000256" key="3">
    <source>
        <dbReference type="ARBA" id="ARBA00022737"/>
    </source>
</evidence>
<dbReference type="PROSITE" id="PS51352">
    <property type="entry name" value="THIOREDOXIN_2"/>
    <property type="match status" value="3"/>
</dbReference>
<name>A0A9P0AIV2_BEMTA</name>
<feature type="chain" id="PRO_5040174688" description="Thioredoxin domain-containing protein" evidence="7">
    <location>
        <begin position="34"/>
        <end position="404"/>
    </location>
</feature>
<dbReference type="InterPro" id="IPR036249">
    <property type="entry name" value="Thioredoxin-like_sf"/>
</dbReference>
<dbReference type="GO" id="GO:0006457">
    <property type="term" value="P:protein folding"/>
    <property type="evidence" value="ECO:0007669"/>
    <property type="project" value="TreeGrafter"/>
</dbReference>
<feature type="compositionally biased region" description="Low complexity" evidence="6">
    <location>
        <begin position="154"/>
        <end position="165"/>
    </location>
</feature>
<sequence>MQFRSLFRHKMKILFPAAGWFFMQLFASSFAEAEDSKIKVLTAADFSTAIAKNNHFVMFFAPWCTYCQRLEPTWEELAEMLNEPVDSRVNIAKVDCTTDTSLCSEHDVTGYPTLKFFKQGSNAGAKFRGTRDLPSLSTFINEQMNDDPNEDSSSESGSAPENNSGLFELTDDNFHKHIATGSHFVKFYAPWCGHCQKLAPTWNSLAKSFESDPKVRISKIDCTIHDSVCINLEIRSYPTLLWFEDGRKVEKYSGHRNLEDFQAYVQKMLDSKSKSSQKSKQVEEDVPDKASPVLALSTETFESGIEKGITFVKFFAPWCGHCKRLAPTWDELAKKFSENSKIKIAKVDCTLSSSKTLCNTQEVDGFPSLFLYIDGKKVSEYNGSRDLEDLYNFVIKHEIQHDEL</sequence>
<dbReference type="PROSITE" id="PS00194">
    <property type="entry name" value="THIOREDOXIN_1"/>
    <property type="match status" value="3"/>
</dbReference>
<gene>
    <name evidence="9" type="ORF">BEMITA_LOCUS11181</name>
</gene>
<dbReference type="Proteomes" id="UP001152759">
    <property type="component" value="Chromosome 7"/>
</dbReference>
<feature type="compositionally biased region" description="Acidic residues" evidence="6">
    <location>
        <begin position="144"/>
        <end position="153"/>
    </location>
</feature>
<evidence type="ECO:0000256" key="4">
    <source>
        <dbReference type="ARBA" id="ARBA00023284"/>
    </source>
</evidence>
<dbReference type="PRINTS" id="PR00421">
    <property type="entry name" value="THIOREDOXIN"/>
</dbReference>
<dbReference type="PANTHER" id="PTHR45672">
    <property type="entry name" value="PROTEIN DISULFIDE-ISOMERASE C17H9.14C-RELATED"/>
    <property type="match status" value="1"/>
</dbReference>
<evidence type="ECO:0000313" key="9">
    <source>
        <dbReference type="EMBL" id="CAH0392699.1"/>
    </source>
</evidence>
<dbReference type="Gene3D" id="3.40.30.10">
    <property type="entry name" value="Glutaredoxin"/>
    <property type="match status" value="3"/>
</dbReference>
<keyword evidence="10" id="KW-1185">Reference proteome</keyword>
<dbReference type="GO" id="GO:0005783">
    <property type="term" value="C:endoplasmic reticulum"/>
    <property type="evidence" value="ECO:0007669"/>
    <property type="project" value="TreeGrafter"/>
</dbReference>
<feature type="signal peptide" evidence="7">
    <location>
        <begin position="1"/>
        <end position="33"/>
    </location>
</feature>
<dbReference type="PANTHER" id="PTHR45672:SF3">
    <property type="entry name" value="THIOREDOXIN DOMAIN-CONTAINING PROTEIN 5"/>
    <property type="match status" value="1"/>
</dbReference>
<dbReference type="KEGG" id="btab:109031560"/>
<dbReference type="SUPFAM" id="SSF52833">
    <property type="entry name" value="Thioredoxin-like"/>
    <property type="match status" value="3"/>
</dbReference>
<evidence type="ECO:0000256" key="5">
    <source>
        <dbReference type="RuleBase" id="RU004208"/>
    </source>
</evidence>
<keyword evidence="2 7" id="KW-0732">Signal</keyword>
<feature type="domain" description="Thioredoxin" evidence="8">
    <location>
        <begin position="153"/>
        <end position="270"/>
    </location>
</feature>
<dbReference type="InterPro" id="IPR051063">
    <property type="entry name" value="PDI"/>
</dbReference>
<evidence type="ECO:0000313" key="10">
    <source>
        <dbReference type="Proteomes" id="UP001152759"/>
    </source>
</evidence>
<evidence type="ECO:0000256" key="2">
    <source>
        <dbReference type="ARBA" id="ARBA00022729"/>
    </source>
</evidence>
<keyword evidence="4" id="KW-0676">Redox-active center</keyword>
<feature type="domain" description="Thioredoxin" evidence="8">
    <location>
        <begin position="21"/>
        <end position="145"/>
    </location>
</feature>
<dbReference type="AlphaFoldDB" id="A0A9P0AIV2"/>
<keyword evidence="3" id="KW-0677">Repeat</keyword>
<organism evidence="9 10">
    <name type="scientific">Bemisia tabaci</name>
    <name type="common">Sweetpotato whitefly</name>
    <name type="synonym">Aleurodes tabaci</name>
    <dbReference type="NCBI Taxonomy" id="7038"/>
    <lineage>
        <taxon>Eukaryota</taxon>
        <taxon>Metazoa</taxon>
        <taxon>Ecdysozoa</taxon>
        <taxon>Arthropoda</taxon>
        <taxon>Hexapoda</taxon>
        <taxon>Insecta</taxon>
        <taxon>Pterygota</taxon>
        <taxon>Neoptera</taxon>
        <taxon>Paraneoptera</taxon>
        <taxon>Hemiptera</taxon>
        <taxon>Sternorrhyncha</taxon>
        <taxon>Aleyrodoidea</taxon>
        <taxon>Aleyrodidae</taxon>
        <taxon>Aleyrodinae</taxon>
        <taxon>Bemisia</taxon>
    </lineage>
</organism>
<proteinExistence type="inferred from homology"/>
<protein>
    <recommendedName>
        <fullName evidence="8">Thioredoxin domain-containing protein</fullName>
    </recommendedName>
</protein>
<dbReference type="EMBL" id="OU963868">
    <property type="protein sequence ID" value="CAH0392699.1"/>
    <property type="molecule type" value="Genomic_DNA"/>
</dbReference>
<evidence type="ECO:0000256" key="7">
    <source>
        <dbReference type="SAM" id="SignalP"/>
    </source>
</evidence>
<dbReference type="InterPro" id="IPR005788">
    <property type="entry name" value="PDI_thioredoxin-like_dom"/>
</dbReference>
<dbReference type="NCBIfam" id="TIGR01126">
    <property type="entry name" value="pdi_dom"/>
    <property type="match status" value="1"/>
</dbReference>
<dbReference type="Pfam" id="PF00085">
    <property type="entry name" value="Thioredoxin"/>
    <property type="match status" value="3"/>
</dbReference>
<dbReference type="InterPro" id="IPR017937">
    <property type="entry name" value="Thioredoxin_CS"/>
</dbReference>
<accession>A0A9P0AIV2</accession>
<dbReference type="GO" id="GO:0003756">
    <property type="term" value="F:protein disulfide isomerase activity"/>
    <property type="evidence" value="ECO:0007669"/>
    <property type="project" value="InterPro"/>
</dbReference>
<evidence type="ECO:0000256" key="6">
    <source>
        <dbReference type="SAM" id="MobiDB-lite"/>
    </source>
</evidence>
<dbReference type="InterPro" id="IPR013766">
    <property type="entry name" value="Thioredoxin_domain"/>
</dbReference>
<reference evidence="9" key="1">
    <citation type="submission" date="2021-12" db="EMBL/GenBank/DDBJ databases">
        <authorList>
            <person name="King R."/>
        </authorList>
    </citation>
    <scope>NUCLEOTIDE SEQUENCE</scope>
</reference>
<comment type="similarity">
    <text evidence="1 5">Belongs to the protein disulfide isomerase family.</text>
</comment>